<dbReference type="PANTHER" id="PTHR37817:SF1">
    <property type="entry name" value="N-ACETYLTRANSFERASE EIS"/>
    <property type="match status" value="1"/>
</dbReference>
<dbReference type="EMBL" id="CP020569">
    <property type="protein sequence ID" value="ARF56824.1"/>
    <property type="molecule type" value="Genomic_DNA"/>
</dbReference>
<dbReference type="SUPFAM" id="SSF55729">
    <property type="entry name" value="Acyl-CoA N-acyltransferases (Nat)"/>
    <property type="match status" value="1"/>
</dbReference>
<dbReference type="InterPro" id="IPR000182">
    <property type="entry name" value="GNAT_dom"/>
</dbReference>
<dbReference type="Gene3D" id="3.30.1050.10">
    <property type="entry name" value="SCP2 sterol-binding domain"/>
    <property type="match status" value="1"/>
</dbReference>
<feature type="domain" description="N-acetyltransferase" evidence="5">
    <location>
        <begin position="3"/>
        <end position="154"/>
    </location>
</feature>
<feature type="active site" description="Proton acceptor; via carboxylate" evidence="4">
    <location>
        <position position="413"/>
    </location>
</feature>
<dbReference type="OrthoDB" id="8399956at2"/>
<dbReference type="InterPro" id="IPR022902">
    <property type="entry name" value="NAcTrfase_Eis"/>
</dbReference>
<dbReference type="InterPro" id="IPR051554">
    <property type="entry name" value="Acetyltransferase_Eis"/>
</dbReference>
<accession>A0A1V0TV43</accession>
<dbReference type="Pfam" id="PF17668">
    <property type="entry name" value="Acetyltransf_17"/>
    <property type="match status" value="1"/>
</dbReference>
<dbReference type="NCBIfam" id="NF002367">
    <property type="entry name" value="PRK01346.1-4"/>
    <property type="match status" value="1"/>
</dbReference>
<evidence type="ECO:0000256" key="1">
    <source>
        <dbReference type="ARBA" id="ARBA00009213"/>
    </source>
</evidence>
<dbReference type="Pfam" id="PF13530">
    <property type="entry name" value="SCP2_2"/>
    <property type="match status" value="1"/>
</dbReference>
<feature type="active site" description="Proton donor" evidence="4">
    <location>
        <position position="124"/>
    </location>
</feature>
<evidence type="ECO:0000256" key="4">
    <source>
        <dbReference type="HAMAP-Rule" id="MF_01812"/>
    </source>
</evidence>
<dbReference type="Pfam" id="PF13527">
    <property type="entry name" value="Acetyltransf_9"/>
    <property type="match status" value="1"/>
</dbReference>
<evidence type="ECO:0000256" key="2">
    <source>
        <dbReference type="ARBA" id="ARBA00022679"/>
    </source>
</evidence>
<name>A0A1V0TV43_9ACTN</name>
<organism evidence="6 7">
    <name type="scientific">Streptomyces gilvosporeus</name>
    <dbReference type="NCBI Taxonomy" id="553510"/>
    <lineage>
        <taxon>Bacteria</taxon>
        <taxon>Bacillati</taxon>
        <taxon>Actinomycetota</taxon>
        <taxon>Actinomycetes</taxon>
        <taxon>Kitasatosporales</taxon>
        <taxon>Streptomycetaceae</taxon>
        <taxon>Streptomyces</taxon>
    </lineage>
</organism>
<dbReference type="GO" id="GO:0034069">
    <property type="term" value="F:aminoglycoside N-acetyltransferase activity"/>
    <property type="evidence" value="ECO:0007669"/>
    <property type="project" value="TreeGrafter"/>
</dbReference>
<dbReference type="Gene3D" id="3.40.630.30">
    <property type="match status" value="2"/>
</dbReference>
<feature type="binding site" evidence="4">
    <location>
        <begin position="83"/>
        <end position="85"/>
    </location>
    <ligand>
        <name>acetyl-CoA</name>
        <dbReference type="ChEBI" id="CHEBI:57288"/>
    </ligand>
</feature>
<dbReference type="PROSITE" id="PS51186">
    <property type="entry name" value="GNAT"/>
    <property type="match status" value="1"/>
</dbReference>
<dbReference type="STRING" id="553510.B1H19_24005"/>
<dbReference type="InterPro" id="IPR041380">
    <property type="entry name" value="Acetyltransf_17"/>
</dbReference>
<evidence type="ECO:0000256" key="3">
    <source>
        <dbReference type="ARBA" id="ARBA00023315"/>
    </source>
</evidence>
<gene>
    <name evidence="6" type="ORF">B1H19_24005</name>
</gene>
<feature type="binding site" evidence="4">
    <location>
        <begin position="91"/>
        <end position="96"/>
    </location>
    <ligand>
        <name>acetyl-CoA</name>
        <dbReference type="ChEBI" id="CHEBI:57288"/>
    </ligand>
</feature>
<dbReference type="AlphaFoldDB" id="A0A1V0TV43"/>
<evidence type="ECO:0000313" key="7">
    <source>
        <dbReference type="Proteomes" id="UP000192726"/>
    </source>
</evidence>
<dbReference type="SUPFAM" id="SSF55718">
    <property type="entry name" value="SCP-like"/>
    <property type="match status" value="1"/>
</dbReference>
<dbReference type="InterPro" id="IPR016181">
    <property type="entry name" value="Acyl_CoA_acyltransferase"/>
</dbReference>
<dbReference type="InterPro" id="IPR036527">
    <property type="entry name" value="SCP2_sterol-bd_dom_sf"/>
</dbReference>
<evidence type="ECO:0000259" key="5">
    <source>
        <dbReference type="PROSITE" id="PS51186"/>
    </source>
</evidence>
<dbReference type="HAMAP" id="MF_01812">
    <property type="entry name" value="Eis"/>
    <property type="match status" value="1"/>
</dbReference>
<keyword evidence="3 4" id="KW-0012">Acyltransferase</keyword>
<dbReference type="GO" id="GO:0030649">
    <property type="term" value="P:aminoglycoside antibiotic catabolic process"/>
    <property type="evidence" value="ECO:0007669"/>
    <property type="project" value="TreeGrafter"/>
</dbReference>
<reference evidence="6 7" key="1">
    <citation type="submission" date="2017-04" db="EMBL/GenBank/DDBJ databases">
        <title>Complete Genome Sequence of Streptomyces gilvosporeus F607, a Capable Producer of Natamycin.</title>
        <authorList>
            <person name="Zong G."/>
            <person name="Zhong C."/>
            <person name="Fu J."/>
            <person name="Qin R."/>
            <person name="Cao G."/>
        </authorList>
    </citation>
    <scope>NUCLEOTIDE SEQUENCE [LARGE SCALE GENOMIC DNA]</scope>
    <source>
        <strain evidence="6 7">F607</strain>
    </source>
</reference>
<protein>
    <submittedName>
        <fullName evidence="6">GNAT family N-acetyltransferase</fullName>
    </submittedName>
</protein>
<dbReference type="KEGG" id="sgv:B1H19_24005"/>
<dbReference type="InterPro" id="IPR025559">
    <property type="entry name" value="Eis_dom"/>
</dbReference>
<sequence>MSLEIRTIGDDDLRGWCVAALTGFLNAPTLTDEDLAFRRKDRDPARTWGAYDGGRCVATLRSFAQELTVVGGAPVTADAVSTVTVSPTHRRRGLLTRMMANDLRAAKERGDAVSTLIAAEYPIYGRYGFGPATHTAGWLIDTRRTGLDPRHAVPEGGGRIDFATAEEVRAFGPALHDRFRARTPGAVSRSEQWWLRNTGAVRLSHDPKLDPHHAVYRSPSGEIEGLASYVYEAAFTAGRPDATVRVLRLTATSPAAERALWQFLCSIDWVQRVDTGRRAPDDLLPHFLGDPRAAAIQEIADDLWLRPLDVPRLLEARTYPVAGTLVLQVEDRAGLAGGRFLLEAGPEGATCTPTTRSAGLTLDVGELGALYLGDVPATRLAALGRIDEERPGALTTADTLLHTARRPWCPDMF</sequence>
<keyword evidence="7" id="KW-1185">Reference proteome</keyword>
<dbReference type="Proteomes" id="UP000192726">
    <property type="component" value="Chromosome"/>
</dbReference>
<dbReference type="RefSeq" id="WP_083106848.1">
    <property type="nucleotide sequence ID" value="NZ_CP020569.1"/>
</dbReference>
<proteinExistence type="inferred from homology"/>
<evidence type="ECO:0000313" key="6">
    <source>
        <dbReference type="EMBL" id="ARF56824.1"/>
    </source>
</evidence>
<keyword evidence="2 4" id="KW-0808">Transferase</keyword>
<comment type="similarity">
    <text evidence="1 4">Belongs to the acetyltransferase Eis family.</text>
</comment>
<comment type="caution">
    <text evidence="4">Lacks conserved residue(s) required for the propagation of feature annotation.</text>
</comment>
<comment type="subunit">
    <text evidence="4">Homohexamer; trimer of dimers.</text>
</comment>
<dbReference type="PANTHER" id="PTHR37817">
    <property type="entry name" value="N-ACETYLTRANSFERASE EIS"/>
    <property type="match status" value="1"/>
</dbReference>